<evidence type="ECO:0000259" key="4">
    <source>
        <dbReference type="PROSITE" id="PS50949"/>
    </source>
</evidence>
<dbReference type="InterPro" id="IPR008920">
    <property type="entry name" value="TF_FadR/GntR_C"/>
</dbReference>
<dbReference type="Gene3D" id="1.20.120.530">
    <property type="entry name" value="GntR ligand-binding domain-like"/>
    <property type="match status" value="1"/>
</dbReference>
<dbReference type="SMART" id="SM00345">
    <property type="entry name" value="HTH_GNTR"/>
    <property type="match status" value="1"/>
</dbReference>
<dbReference type="SMART" id="SM00895">
    <property type="entry name" value="FCD"/>
    <property type="match status" value="1"/>
</dbReference>
<dbReference type="SUPFAM" id="SSF48008">
    <property type="entry name" value="GntR ligand-binding domain-like"/>
    <property type="match status" value="1"/>
</dbReference>
<sequence>MEKMSAPKEDNVNILDSAANGTLLVDRAHAHIRDLIISGQLSAGNRLNEIELAKSLGVSRGPVREAIRRLAASGLATVLPNQGARVVQLGDETIRSLYELRESIEAMAAACAAERMTDTERKALDSMLKDHAAKLHENPSDAYPSGPPDWDFHQAVLRGSRNELAYRICAGDLRDLLALVRAGHSRSPGRNERALEEHRWIANAVIAGDADLARNLMSGHIRASFRIFMQIRDRANTTRSNPEEI</sequence>
<dbReference type="InterPro" id="IPR011711">
    <property type="entry name" value="GntR_C"/>
</dbReference>
<keyword evidence="1" id="KW-0805">Transcription regulation</keyword>
<dbReference type="AlphaFoldDB" id="A0A7W9AZY0"/>
<dbReference type="GO" id="GO:0003700">
    <property type="term" value="F:DNA-binding transcription factor activity"/>
    <property type="evidence" value="ECO:0007669"/>
    <property type="project" value="InterPro"/>
</dbReference>
<dbReference type="InterPro" id="IPR036390">
    <property type="entry name" value="WH_DNA-bd_sf"/>
</dbReference>
<dbReference type="InterPro" id="IPR036388">
    <property type="entry name" value="WH-like_DNA-bd_sf"/>
</dbReference>
<dbReference type="EMBL" id="JACIJG010000016">
    <property type="protein sequence ID" value="MBB5703690.1"/>
    <property type="molecule type" value="Genomic_DNA"/>
</dbReference>
<evidence type="ECO:0000256" key="2">
    <source>
        <dbReference type="ARBA" id="ARBA00023125"/>
    </source>
</evidence>
<keyword evidence="2 5" id="KW-0238">DNA-binding</keyword>
<dbReference type="RefSeq" id="WP_183655816.1">
    <property type="nucleotide sequence ID" value="NZ_JACIJG010000016.1"/>
</dbReference>
<dbReference type="PANTHER" id="PTHR43537:SF49">
    <property type="entry name" value="TRANSCRIPTIONAL REGULATORY PROTEIN"/>
    <property type="match status" value="1"/>
</dbReference>
<dbReference type="PROSITE" id="PS50949">
    <property type="entry name" value="HTH_GNTR"/>
    <property type="match status" value="1"/>
</dbReference>
<comment type="caution">
    <text evidence="5">The sequence shown here is derived from an EMBL/GenBank/DDBJ whole genome shotgun (WGS) entry which is preliminary data.</text>
</comment>
<dbReference type="CDD" id="cd07377">
    <property type="entry name" value="WHTH_GntR"/>
    <property type="match status" value="1"/>
</dbReference>
<dbReference type="InterPro" id="IPR000524">
    <property type="entry name" value="Tscrpt_reg_HTH_GntR"/>
</dbReference>
<feature type="domain" description="HTH gntR-type" evidence="4">
    <location>
        <begin position="22"/>
        <end position="89"/>
    </location>
</feature>
<gene>
    <name evidence="5" type="ORF">FHS76_003599</name>
</gene>
<evidence type="ECO:0000256" key="1">
    <source>
        <dbReference type="ARBA" id="ARBA00023015"/>
    </source>
</evidence>
<dbReference type="SUPFAM" id="SSF46785">
    <property type="entry name" value="Winged helix' DNA-binding domain"/>
    <property type="match status" value="1"/>
</dbReference>
<dbReference type="Pfam" id="PF07729">
    <property type="entry name" value="FCD"/>
    <property type="match status" value="1"/>
</dbReference>
<dbReference type="Gene3D" id="1.10.10.10">
    <property type="entry name" value="Winged helix-like DNA-binding domain superfamily/Winged helix DNA-binding domain"/>
    <property type="match status" value="1"/>
</dbReference>
<reference evidence="5 6" key="1">
    <citation type="submission" date="2020-08" db="EMBL/GenBank/DDBJ databases">
        <title>Genomic Encyclopedia of Type Strains, Phase IV (KMG-IV): sequencing the most valuable type-strain genomes for metagenomic binning, comparative biology and taxonomic classification.</title>
        <authorList>
            <person name="Goeker M."/>
        </authorList>
    </citation>
    <scope>NUCLEOTIDE SEQUENCE [LARGE SCALE GENOMIC DNA]</scope>
    <source>
        <strain evidence="5 6">DSM 26944</strain>
    </source>
</reference>
<evidence type="ECO:0000256" key="3">
    <source>
        <dbReference type="ARBA" id="ARBA00023163"/>
    </source>
</evidence>
<name>A0A7W9AZY0_9HYPH</name>
<keyword evidence="3" id="KW-0804">Transcription</keyword>
<proteinExistence type="predicted"/>
<protein>
    <submittedName>
        <fullName evidence="5">DNA-binding GntR family transcriptional regulator</fullName>
    </submittedName>
</protein>
<evidence type="ECO:0000313" key="5">
    <source>
        <dbReference type="EMBL" id="MBB5703690.1"/>
    </source>
</evidence>
<organism evidence="5 6">
    <name type="scientific">Brucella daejeonensis</name>
    <dbReference type="NCBI Taxonomy" id="659015"/>
    <lineage>
        <taxon>Bacteria</taxon>
        <taxon>Pseudomonadati</taxon>
        <taxon>Pseudomonadota</taxon>
        <taxon>Alphaproteobacteria</taxon>
        <taxon>Hyphomicrobiales</taxon>
        <taxon>Brucellaceae</taxon>
        <taxon>Brucella/Ochrobactrum group</taxon>
        <taxon>Brucella</taxon>
    </lineage>
</organism>
<dbReference type="GO" id="GO:0003677">
    <property type="term" value="F:DNA binding"/>
    <property type="evidence" value="ECO:0007669"/>
    <property type="project" value="UniProtKB-KW"/>
</dbReference>
<evidence type="ECO:0000313" key="6">
    <source>
        <dbReference type="Proteomes" id="UP000555546"/>
    </source>
</evidence>
<accession>A0A7W9AZY0</accession>
<dbReference type="PRINTS" id="PR00035">
    <property type="entry name" value="HTHGNTR"/>
</dbReference>
<dbReference type="Pfam" id="PF00392">
    <property type="entry name" value="GntR"/>
    <property type="match status" value="1"/>
</dbReference>
<dbReference type="Proteomes" id="UP000555546">
    <property type="component" value="Unassembled WGS sequence"/>
</dbReference>
<dbReference type="PANTHER" id="PTHR43537">
    <property type="entry name" value="TRANSCRIPTIONAL REGULATOR, GNTR FAMILY"/>
    <property type="match status" value="1"/>
</dbReference>
<keyword evidence="6" id="KW-1185">Reference proteome</keyword>